<name>A0AC58HUI9_DANRE</name>
<evidence type="ECO:0000313" key="2">
    <source>
        <dbReference type="RefSeq" id="XP_073785658.1"/>
    </source>
</evidence>
<reference evidence="2" key="1">
    <citation type="submission" date="2025-08" db="UniProtKB">
        <authorList>
            <consortium name="RefSeq"/>
        </authorList>
    </citation>
    <scope>IDENTIFICATION</scope>
    <source>
        <strain evidence="2">Tuebingen</strain>
        <tissue evidence="2">Fibroblasts and whole tissue</tissue>
    </source>
</reference>
<dbReference type="RefSeq" id="XP_073785658.1">
    <property type="nucleotide sequence ID" value="XM_073929557.1"/>
</dbReference>
<evidence type="ECO:0000313" key="1">
    <source>
        <dbReference type="Proteomes" id="UP000000437"/>
    </source>
</evidence>
<protein>
    <submittedName>
        <fullName evidence="2">NACHT, LRR and PYD domains-containing protein 1 homolog isoform X1</fullName>
    </submittedName>
</protein>
<keyword evidence="1" id="KW-1185">Reference proteome</keyword>
<gene>
    <name evidence="2" type="primary">nlrp3l</name>
</gene>
<proteinExistence type="predicted"/>
<organism evidence="1 2">
    <name type="scientific">Danio rerio</name>
    <name type="common">Zebrafish</name>
    <name type="synonym">Brachydanio rerio</name>
    <dbReference type="NCBI Taxonomy" id="7955"/>
    <lineage>
        <taxon>Eukaryota</taxon>
        <taxon>Metazoa</taxon>
        <taxon>Chordata</taxon>
        <taxon>Craniata</taxon>
        <taxon>Vertebrata</taxon>
        <taxon>Euteleostomi</taxon>
        <taxon>Actinopterygii</taxon>
        <taxon>Neopterygii</taxon>
        <taxon>Teleostei</taxon>
        <taxon>Ostariophysi</taxon>
        <taxon>Cypriniformes</taxon>
        <taxon>Danionidae</taxon>
        <taxon>Danioninae</taxon>
        <taxon>Danio</taxon>
    </lineage>
</organism>
<accession>A0AC58HUI9</accession>
<sequence>MFPLFLDFSRNRDNSGSCAGLNVSVAAQSRSNITAPVLSNNTITGDVHIIHNAPGLSWHPLDSDRRPTSETRVLISKHKARICSEYQYVTEYNSLPGEHVLLSERFTQPLIIQRHRDQQEREEEIRSGGENLQQVLSSRSSQDANNLNSLFNPDSHGIRPSAVILQGNSGNGKSFAVQKIMLDWASDKLYKERFDVVFHLKCKDINHIPGTKSLAEILSYSCSLTSDEISQILLQHSLEKVLFIVDGFDELRITQDFCLMPPNTDLRHEGPAEFRLCALLKGYILPESSLLVTTRSTAADTLTNLLKFPQRFSEIMGFSEKGVKEYFQKFFQDEELFMKAYEYVRSNETLITACSIPVICWIICTVLRERFSEGSDLTSGLETTTSIYVDFVCTLLEHHSQGLSQPVPTLLRSLGQLAERGMLDTQVLFEEKSVNGMVSDPAGNPFLCKLLFKRRIHQETMFSFMHVSFQEFFTALYCVLLDEKPFQKKLTQLKDLESIYSPPRYAVVLQFICGLLNKDVGRALNRKNVFIHPKIQEYLKKWILEDIRSSSSARALFVFNCLYELHEDSFVKVVMEQTEKIDLYAIVLRKTDLWALLYCCQCCQCLNELQMGEAELTSKKLYMILPIMPKFKSVRLFPVDLDNFILADLMCVLTRRQTLSSQSVYVYSYSGGNPANTLYLTISKEEFWFSISTMLGLEDHKELHSFSLTFQHFNALIHFDWRNIFQIVYRGNVDVLMTALHLLSGLQKMELRLGNMTKRWANRILSFSQTYTGLQEMSVHAEMLLEEGIKVLQKSRSNPGCTVTFTGKMRNKEIKHRESINQVKFRLSARGCFMETL</sequence>
<dbReference type="Proteomes" id="UP000000437">
    <property type="component" value="Chromosome 2"/>
</dbReference>